<feature type="signal peptide" evidence="3">
    <location>
        <begin position="1"/>
        <end position="20"/>
    </location>
</feature>
<feature type="domain" description="TPM" evidence="4">
    <location>
        <begin position="31"/>
        <end position="154"/>
    </location>
</feature>
<dbReference type="Gene3D" id="3.10.310.50">
    <property type="match status" value="1"/>
</dbReference>
<evidence type="ECO:0000256" key="1">
    <source>
        <dbReference type="SAM" id="MobiDB-lite"/>
    </source>
</evidence>
<proteinExistence type="predicted"/>
<evidence type="ECO:0000256" key="2">
    <source>
        <dbReference type="SAM" id="Phobius"/>
    </source>
</evidence>
<dbReference type="RefSeq" id="WP_044334069.1">
    <property type="nucleotide sequence ID" value="NZ_CP010836.1"/>
</dbReference>
<protein>
    <submittedName>
        <fullName evidence="5">Methanol dehydrogenase</fullName>
    </submittedName>
</protein>
<dbReference type="Proteomes" id="UP000032300">
    <property type="component" value="Chromosome"/>
</dbReference>
<gene>
    <name evidence="5" type="ORF">TS85_18015</name>
</gene>
<dbReference type="PANTHER" id="PTHR30373:SF2">
    <property type="entry name" value="UPF0603 PROTEIN YGCG"/>
    <property type="match status" value="1"/>
</dbReference>
<dbReference type="KEGG" id="sphi:TS85_18015"/>
<dbReference type="AlphaFoldDB" id="A0A7U4JAL9"/>
<keyword evidence="2" id="KW-0812">Transmembrane</keyword>
<organism evidence="5 6">
    <name type="scientific">Sphingomonas hengshuiensis</name>
    <dbReference type="NCBI Taxonomy" id="1609977"/>
    <lineage>
        <taxon>Bacteria</taxon>
        <taxon>Pseudomonadati</taxon>
        <taxon>Pseudomonadota</taxon>
        <taxon>Alphaproteobacteria</taxon>
        <taxon>Sphingomonadales</taxon>
        <taxon>Sphingomonadaceae</taxon>
        <taxon>Sphingomonas</taxon>
    </lineage>
</organism>
<feature type="chain" id="PRO_5030976326" evidence="3">
    <location>
        <begin position="21"/>
        <end position="290"/>
    </location>
</feature>
<sequence length="290" mass="29827">MSIVRVLLALLLLLPFSAQAQPTFPKLTGRVVDAANLLSPAQEAELTALSDEVEKASSRQFVIATIPDLQGYPIEDYGYQLIRAWAIGQKDANNGIILIVAPNDRRVRIEVGYGLEPIMTDAMSGTIISDIITPRFKAGDMGGGIVAGAQAIAEQMKLPLEAAEARAKAESDKAAAKAPAQRQRKSGGFPVGLLFWGIILAFVLIPMLRSGRKSRRGPWGESRSYRRSGGDGGALPILLWTIASELSRGGHGGGSGWGGGDGGGWGGGGGGGGFSGGGGSGGGGGASGSW</sequence>
<keyword evidence="2" id="KW-0472">Membrane</keyword>
<feature type="region of interest" description="Disordered" evidence="1">
    <location>
        <begin position="251"/>
        <end position="290"/>
    </location>
</feature>
<evidence type="ECO:0000259" key="4">
    <source>
        <dbReference type="Pfam" id="PF04536"/>
    </source>
</evidence>
<reference evidence="5 6" key="1">
    <citation type="journal article" date="2015" name="Int. J. Syst. Evol. Microbiol.">
        <title>Sphingomonas hengshuiensis sp. nov., isolated from lake wetland.</title>
        <authorList>
            <person name="Wei S."/>
            <person name="Wang T."/>
            <person name="Liu H."/>
            <person name="Zhang C."/>
            <person name="Guo J."/>
            <person name="Wang Q."/>
            <person name="Liang K."/>
            <person name="Zhang Z."/>
        </authorList>
    </citation>
    <scope>NUCLEOTIDE SEQUENCE [LARGE SCALE GENOMIC DNA]</scope>
    <source>
        <strain evidence="5 6">WHSC-8</strain>
    </source>
</reference>
<evidence type="ECO:0000313" key="5">
    <source>
        <dbReference type="EMBL" id="AJP73283.1"/>
    </source>
</evidence>
<keyword evidence="2" id="KW-1133">Transmembrane helix</keyword>
<keyword evidence="6" id="KW-1185">Reference proteome</keyword>
<dbReference type="InterPro" id="IPR007621">
    <property type="entry name" value="TPM_dom"/>
</dbReference>
<accession>A0A7U4JAL9</accession>
<name>A0A7U4JAL9_9SPHN</name>
<dbReference type="Pfam" id="PF04536">
    <property type="entry name" value="TPM_phosphatase"/>
    <property type="match status" value="1"/>
</dbReference>
<evidence type="ECO:0000256" key="3">
    <source>
        <dbReference type="SAM" id="SignalP"/>
    </source>
</evidence>
<feature type="transmembrane region" description="Helical" evidence="2">
    <location>
        <begin position="187"/>
        <end position="208"/>
    </location>
</feature>
<evidence type="ECO:0000313" key="6">
    <source>
        <dbReference type="Proteomes" id="UP000032300"/>
    </source>
</evidence>
<reference evidence="5 6" key="2">
    <citation type="submission" date="2015-02" db="EMBL/GenBank/DDBJ databases">
        <title>The complete genome of Sphingomonas hengshuiensis sp. WHSC-8 isolated from soil of Hengshui Lake.</title>
        <authorList>
            <person name="Wei S."/>
            <person name="Guo J."/>
            <person name="Su C."/>
            <person name="Wu R."/>
            <person name="Zhang Z."/>
            <person name="Liang K."/>
            <person name="Li H."/>
            <person name="Wang T."/>
            <person name="Liu H."/>
            <person name="Zhang C."/>
            <person name="Li Z."/>
            <person name="Wang Q."/>
            <person name="Meng J."/>
        </authorList>
    </citation>
    <scope>NUCLEOTIDE SEQUENCE [LARGE SCALE GENOMIC DNA]</scope>
    <source>
        <strain evidence="5 6">WHSC-8</strain>
    </source>
</reference>
<dbReference type="EMBL" id="CP010836">
    <property type="protein sequence ID" value="AJP73283.1"/>
    <property type="molecule type" value="Genomic_DNA"/>
</dbReference>
<keyword evidence="3" id="KW-0732">Signal</keyword>
<dbReference type="OrthoDB" id="9810918at2"/>
<dbReference type="PANTHER" id="PTHR30373">
    <property type="entry name" value="UPF0603 PROTEIN YGCG"/>
    <property type="match status" value="1"/>
</dbReference>